<feature type="transmembrane region" description="Helical" evidence="2">
    <location>
        <begin position="76"/>
        <end position="94"/>
    </location>
</feature>
<evidence type="ECO:0000313" key="3">
    <source>
        <dbReference type="EMBL" id="MFC6023579.1"/>
    </source>
</evidence>
<accession>A0ABW1KP23</accession>
<keyword evidence="2" id="KW-1133">Transmembrane helix</keyword>
<evidence type="ECO:0000256" key="1">
    <source>
        <dbReference type="SAM" id="MobiDB-lite"/>
    </source>
</evidence>
<feature type="compositionally biased region" description="Low complexity" evidence="1">
    <location>
        <begin position="1"/>
        <end position="17"/>
    </location>
</feature>
<feature type="region of interest" description="Disordered" evidence="1">
    <location>
        <begin position="1"/>
        <end position="37"/>
    </location>
</feature>
<dbReference type="RefSeq" id="WP_377434066.1">
    <property type="nucleotide sequence ID" value="NZ_JBHSPR010000096.1"/>
</dbReference>
<evidence type="ECO:0000256" key="2">
    <source>
        <dbReference type="SAM" id="Phobius"/>
    </source>
</evidence>
<reference evidence="4" key="1">
    <citation type="journal article" date="2019" name="Int. J. Syst. Evol. Microbiol.">
        <title>The Global Catalogue of Microorganisms (GCM) 10K type strain sequencing project: providing services to taxonomists for standard genome sequencing and annotation.</title>
        <authorList>
            <consortium name="The Broad Institute Genomics Platform"/>
            <consortium name="The Broad Institute Genome Sequencing Center for Infectious Disease"/>
            <person name="Wu L."/>
            <person name="Ma J."/>
        </authorList>
    </citation>
    <scope>NUCLEOTIDE SEQUENCE [LARGE SCALE GENOMIC DNA]</scope>
    <source>
        <strain evidence="4">ZS-35-S2</strain>
    </source>
</reference>
<name>A0ABW1KP23_9ACTN</name>
<keyword evidence="2" id="KW-0812">Transmembrane</keyword>
<comment type="caution">
    <text evidence="3">The sequence shown here is derived from an EMBL/GenBank/DDBJ whole genome shotgun (WGS) entry which is preliminary data.</text>
</comment>
<organism evidence="3 4">
    <name type="scientific">Plantactinospora solaniradicis</name>
    <dbReference type="NCBI Taxonomy" id="1723736"/>
    <lineage>
        <taxon>Bacteria</taxon>
        <taxon>Bacillati</taxon>
        <taxon>Actinomycetota</taxon>
        <taxon>Actinomycetes</taxon>
        <taxon>Micromonosporales</taxon>
        <taxon>Micromonosporaceae</taxon>
        <taxon>Plantactinospora</taxon>
    </lineage>
</organism>
<evidence type="ECO:0000313" key="4">
    <source>
        <dbReference type="Proteomes" id="UP001596203"/>
    </source>
</evidence>
<proteinExistence type="predicted"/>
<dbReference type="EMBL" id="JBHSPR010000096">
    <property type="protein sequence ID" value="MFC6023579.1"/>
    <property type="molecule type" value="Genomic_DNA"/>
</dbReference>
<keyword evidence="4" id="KW-1185">Reference proteome</keyword>
<gene>
    <name evidence="3" type="ORF">ACFP2T_46420</name>
</gene>
<protein>
    <submittedName>
        <fullName evidence="3">Uncharacterized protein</fullName>
    </submittedName>
</protein>
<keyword evidence="2" id="KW-0472">Membrane</keyword>
<dbReference type="Proteomes" id="UP001596203">
    <property type="component" value="Unassembled WGS sequence"/>
</dbReference>
<sequence>MTRTCRSTSSAASARSSGRIDILGAPPEDVREEYASPPRENPLALSWTMDQDFAAPLAPSVTYVDDNKAADIENRMFAAGVGAGVSASLILWIVEFGPWRALAAAAGRVRSRRRWRRAVAQARWPRRRGGDGSRGR</sequence>